<keyword evidence="3" id="KW-0520">NAD</keyword>
<evidence type="ECO:0000313" key="8">
    <source>
        <dbReference type="Proteomes" id="UP000192940"/>
    </source>
</evidence>
<dbReference type="RefSeq" id="WP_208918185.1">
    <property type="nucleotide sequence ID" value="NZ_LT840184.1"/>
</dbReference>
<evidence type="ECO:0000256" key="2">
    <source>
        <dbReference type="ARBA" id="ARBA00023002"/>
    </source>
</evidence>
<dbReference type="SUPFAM" id="SSF51735">
    <property type="entry name" value="NAD(P)-binding Rossmann-fold domains"/>
    <property type="match status" value="1"/>
</dbReference>
<dbReference type="InterPro" id="IPR029753">
    <property type="entry name" value="D-isomer_DH_CS"/>
</dbReference>
<dbReference type="InterPro" id="IPR006139">
    <property type="entry name" value="D-isomer_2_OHA_DH_cat_dom"/>
</dbReference>
<organism evidence="7 8">
    <name type="scientific">Paenibacillus uliginis N3/975</name>
    <dbReference type="NCBI Taxonomy" id="1313296"/>
    <lineage>
        <taxon>Bacteria</taxon>
        <taxon>Bacillati</taxon>
        <taxon>Bacillota</taxon>
        <taxon>Bacilli</taxon>
        <taxon>Bacillales</taxon>
        <taxon>Paenibacillaceae</taxon>
        <taxon>Paenibacillus</taxon>
    </lineage>
</organism>
<dbReference type="Proteomes" id="UP000192940">
    <property type="component" value="Chromosome I"/>
</dbReference>
<evidence type="ECO:0000313" key="7">
    <source>
        <dbReference type="EMBL" id="SMF75464.1"/>
    </source>
</evidence>
<protein>
    <submittedName>
        <fullName evidence="7">Phosphoglycerate dehydrogenase</fullName>
    </submittedName>
</protein>
<dbReference type="PANTHER" id="PTHR10996">
    <property type="entry name" value="2-HYDROXYACID DEHYDROGENASE-RELATED"/>
    <property type="match status" value="1"/>
</dbReference>
<keyword evidence="8" id="KW-1185">Reference proteome</keyword>
<evidence type="ECO:0000256" key="4">
    <source>
        <dbReference type="RuleBase" id="RU003719"/>
    </source>
</evidence>
<accession>A0A1X7GVN5</accession>
<sequence>MGQLKILVTMPKNQIFYTFFNEDLIRQLEEIGEVIWNESSTTHYTKQEICEKIKDVDICVTGWGTQVLDEDVMSYANKLRMVAHTGGSVRPYVTDAVYEKGITVISGNEVFAQSVAESVIAYSLASLRDIPRFSGDLKNGIWPSAYYNKGLLDRTVGIVGYGMISKMVVQMLNPFNVKIKVFSRHIAQEELDKHQMEKADLPEIFSTCDIVSIHSGMTKENYHLITEELLRLMPEGSLLVNTARGAVIDEPALCRVLAEGKINAVLDVYEVEPLPQGHPLMGFDNAILMPHMGGPTIDRRLVVVQALITDMRRYLQGEPLKCEIDRAYAGKMSTH</sequence>
<feature type="domain" description="D-isomer specific 2-hydroxyacid dehydrogenase NAD-binding" evidence="6">
    <location>
        <begin position="121"/>
        <end position="293"/>
    </location>
</feature>
<dbReference type="CDD" id="cd12167">
    <property type="entry name" value="2-Hacid_dh_8"/>
    <property type="match status" value="1"/>
</dbReference>
<dbReference type="InterPro" id="IPR006140">
    <property type="entry name" value="D-isomer_DH_NAD-bd"/>
</dbReference>
<dbReference type="EMBL" id="LT840184">
    <property type="protein sequence ID" value="SMF75464.1"/>
    <property type="molecule type" value="Genomic_DNA"/>
</dbReference>
<reference evidence="7 8" key="1">
    <citation type="submission" date="2017-04" db="EMBL/GenBank/DDBJ databases">
        <authorList>
            <person name="Afonso C.L."/>
            <person name="Miller P.J."/>
            <person name="Scott M.A."/>
            <person name="Spackman E."/>
            <person name="Goraichik I."/>
            <person name="Dimitrov K.M."/>
            <person name="Suarez D.L."/>
            <person name="Swayne D.E."/>
        </authorList>
    </citation>
    <scope>NUCLEOTIDE SEQUENCE [LARGE SCALE GENOMIC DNA]</scope>
    <source>
        <strain evidence="7 8">N3/975</strain>
    </source>
</reference>
<keyword evidence="2 4" id="KW-0560">Oxidoreductase</keyword>
<dbReference type="Pfam" id="PF02826">
    <property type="entry name" value="2-Hacid_dh_C"/>
    <property type="match status" value="1"/>
</dbReference>
<dbReference type="Pfam" id="PF00389">
    <property type="entry name" value="2-Hacid_dh"/>
    <property type="match status" value="1"/>
</dbReference>
<dbReference type="STRING" id="1313296.SAMN05661091_1207"/>
<dbReference type="GO" id="GO:0051287">
    <property type="term" value="F:NAD binding"/>
    <property type="evidence" value="ECO:0007669"/>
    <property type="project" value="InterPro"/>
</dbReference>
<evidence type="ECO:0000259" key="6">
    <source>
        <dbReference type="Pfam" id="PF02826"/>
    </source>
</evidence>
<dbReference type="GO" id="GO:0016618">
    <property type="term" value="F:hydroxypyruvate reductase [NAD(P)H] activity"/>
    <property type="evidence" value="ECO:0007669"/>
    <property type="project" value="TreeGrafter"/>
</dbReference>
<dbReference type="GO" id="GO:0005829">
    <property type="term" value="C:cytosol"/>
    <property type="evidence" value="ECO:0007669"/>
    <property type="project" value="TreeGrafter"/>
</dbReference>
<evidence type="ECO:0000259" key="5">
    <source>
        <dbReference type="Pfam" id="PF00389"/>
    </source>
</evidence>
<dbReference type="GO" id="GO:0030267">
    <property type="term" value="F:glyoxylate reductase (NADPH) activity"/>
    <property type="evidence" value="ECO:0007669"/>
    <property type="project" value="TreeGrafter"/>
</dbReference>
<dbReference type="AlphaFoldDB" id="A0A1X7GVN5"/>
<proteinExistence type="inferred from homology"/>
<dbReference type="SUPFAM" id="SSF52283">
    <property type="entry name" value="Formate/glycerate dehydrogenase catalytic domain-like"/>
    <property type="match status" value="1"/>
</dbReference>
<dbReference type="InterPro" id="IPR050223">
    <property type="entry name" value="D-isomer_2-hydroxyacid_DH"/>
</dbReference>
<evidence type="ECO:0000256" key="3">
    <source>
        <dbReference type="ARBA" id="ARBA00023027"/>
    </source>
</evidence>
<feature type="domain" description="D-isomer specific 2-hydroxyacid dehydrogenase catalytic" evidence="5">
    <location>
        <begin position="33"/>
        <end position="320"/>
    </location>
</feature>
<comment type="similarity">
    <text evidence="1 4">Belongs to the D-isomer specific 2-hydroxyacid dehydrogenase family.</text>
</comment>
<dbReference type="Gene3D" id="3.40.50.720">
    <property type="entry name" value="NAD(P)-binding Rossmann-like Domain"/>
    <property type="match status" value="2"/>
</dbReference>
<evidence type="ECO:0000256" key="1">
    <source>
        <dbReference type="ARBA" id="ARBA00005854"/>
    </source>
</evidence>
<dbReference type="InterPro" id="IPR036291">
    <property type="entry name" value="NAD(P)-bd_dom_sf"/>
</dbReference>
<dbReference type="PROSITE" id="PS00671">
    <property type="entry name" value="D_2_HYDROXYACID_DH_3"/>
    <property type="match status" value="1"/>
</dbReference>
<gene>
    <name evidence="7" type="ORF">SAMN05661091_1207</name>
</gene>
<dbReference type="PANTHER" id="PTHR10996:SF178">
    <property type="entry name" value="2-HYDROXYACID DEHYDROGENASE YGL185C-RELATED"/>
    <property type="match status" value="1"/>
</dbReference>
<name>A0A1X7GVN5_9BACL</name>